<keyword evidence="2" id="KW-1185">Reference proteome</keyword>
<keyword evidence="1" id="KW-0378">Hydrolase</keyword>
<name>A0A5A7Q2K7_STRAF</name>
<protein>
    <submittedName>
        <fullName evidence="1">P-loop containing nucleoside triphosphatehydrolases superfamily protein</fullName>
    </submittedName>
</protein>
<accession>A0A5A7Q2K7</accession>
<organism evidence="1 2">
    <name type="scientific">Striga asiatica</name>
    <name type="common">Asiatic witchweed</name>
    <name type="synonym">Buchnera asiatica</name>
    <dbReference type="NCBI Taxonomy" id="4170"/>
    <lineage>
        <taxon>Eukaryota</taxon>
        <taxon>Viridiplantae</taxon>
        <taxon>Streptophyta</taxon>
        <taxon>Embryophyta</taxon>
        <taxon>Tracheophyta</taxon>
        <taxon>Spermatophyta</taxon>
        <taxon>Magnoliopsida</taxon>
        <taxon>eudicotyledons</taxon>
        <taxon>Gunneridae</taxon>
        <taxon>Pentapetalae</taxon>
        <taxon>asterids</taxon>
        <taxon>lamiids</taxon>
        <taxon>Lamiales</taxon>
        <taxon>Orobanchaceae</taxon>
        <taxon>Buchnereae</taxon>
        <taxon>Striga</taxon>
    </lineage>
</organism>
<reference evidence="2" key="1">
    <citation type="journal article" date="2019" name="Curr. Biol.">
        <title>Genome Sequence of Striga asiatica Provides Insight into the Evolution of Plant Parasitism.</title>
        <authorList>
            <person name="Yoshida S."/>
            <person name="Kim S."/>
            <person name="Wafula E.K."/>
            <person name="Tanskanen J."/>
            <person name="Kim Y.M."/>
            <person name="Honaas L."/>
            <person name="Yang Z."/>
            <person name="Spallek T."/>
            <person name="Conn C.E."/>
            <person name="Ichihashi Y."/>
            <person name="Cheong K."/>
            <person name="Cui S."/>
            <person name="Der J.P."/>
            <person name="Gundlach H."/>
            <person name="Jiao Y."/>
            <person name="Hori C."/>
            <person name="Ishida J.K."/>
            <person name="Kasahara H."/>
            <person name="Kiba T."/>
            <person name="Kim M.S."/>
            <person name="Koo N."/>
            <person name="Laohavisit A."/>
            <person name="Lee Y.H."/>
            <person name="Lumba S."/>
            <person name="McCourt P."/>
            <person name="Mortimer J.C."/>
            <person name="Mutuku J.M."/>
            <person name="Nomura T."/>
            <person name="Sasaki-Sekimoto Y."/>
            <person name="Seto Y."/>
            <person name="Wang Y."/>
            <person name="Wakatake T."/>
            <person name="Sakakibara H."/>
            <person name="Demura T."/>
            <person name="Yamaguchi S."/>
            <person name="Yoneyama K."/>
            <person name="Manabe R.I."/>
            <person name="Nelson D.C."/>
            <person name="Schulman A.H."/>
            <person name="Timko M.P."/>
            <person name="dePamphilis C.W."/>
            <person name="Choi D."/>
            <person name="Shirasu K."/>
        </authorList>
    </citation>
    <scope>NUCLEOTIDE SEQUENCE [LARGE SCALE GENOMIC DNA]</scope>
    <source>
        <strain evidence="2">cv. UVA1</strain>
    </source>
</reference>
<dbReference type="GO" id="GO:0016787">
    <property type="term" value="F:hydrolase activity"/>
    <property type="evidence" value="ECO:0007669"/>
    <property type="project" value="UniProtKB-KW"/>
</dbReference>
<dbReference type="AlphaFoldDB" id="A0A5A7Q2K7"/>
<dbReference type="EMBL" id="BKCP01005627">
    <property type="protein sequence ID" value="GER39369.1"/>
    <property type="molecule type" value="Genomic_DNA"/>
</dbReference>
<proteinExistence type="predicted"/>
<dbReference type="Proteomes" id="UP000325081">
    <property type="component" value="Unassembled WGS sequence"/>
</dbReference>
<comment type="caution">
    <text evidence="1">The sequence shown here is derived from an EMBL/GenBank/DDBJ whole genome shotgun (WGS) entry which is preliminary data.</text>
</comment>
<sequence>MKLRPLEKSGNGGAGLGWMAVDGREGGVGEVRLELQSCSSRWVAEVVGRTVKTRDRDQVSLPPVRGRRRGGGMATALIFSSGPSSGSGLCDPKSGDRLSVLSSKEVVDRRGCQTEGSGRRRAGAAARCYRRRRKGCCKWTAAEQRSVCRGAAALRRRRRRNRWEK</sequence>
<evidence type="ECO:0000313" key="2">
    <source>
        <dbReference type="Proteomes" id="UP000325081"/>
    </source>
</evidence>
<evidence type="ECO:0000313" key="1">
    <source>
        <dbReference type="EMBL" id="GER39369.1"/>
    </source>
</evidence>
<gene>
    <name evidence="1" type="ORF">STAS_15983</name>
</gene>